<evidence type="ECO:0008006" key="3">
    <source>
        <dbReference type="Google" id="ProtNLM"/>
    </source>
</evidence>
<proteinExistence type="predicted"/>
<protein>
    <recommendedName>
        <fullName evidence="3">Type VI secretion system (T6SS) VasB/ImpH family protein</fullName>
    </recommendedName>
</protein>
<accession>A0A8J8K6K2</accession>
<evidence type="ECO:0000313" key="1">
    <source>
        <dbReference type="EMBL" id="NRS93840.1"/>
    </source>
</evidence>
<gene>
    <name evidence="1" type="ORF">HNQ03_002931</name>
</gene>
<dbReference type="RefSeq" id="WP_173780381.1">
    <property type="nucleotide sequence ID" value="NZ_JABSNO010000029.1"/>
</dbReference>
<keyword evidence="2" id="KW-1185">Reference proteome</keyword>
<comment type="caution">
    <text evidence="1">The sequence shown here is derived from an EMBL/GenBank/DDBJ whole genome shotgun (WGS) entry which is preliminary data.</text>
</comment>
<reference evidence="1" key="1">
    <citation type="submission" date="2020-05" db="EMBL/GenBank/DDBJ databases">
        <title>Genomic Encyclopedia of Type Strains, Phase IV (KMG-V): Genome sequencing to study the core and pangenomes of soil and plant-associated prokaryotes.</title>
        <authorList>
            <person name="Whitman W."/>
        </authorList>
    </citation>
    <scope>NUCLEOTIDE SEQUENCE</scope>
    <source>
        <strain evidence="1">16F</strain>
    </source>
</reference>
<organism evidence="1 2">
    <name type="scientific">Frigoriflavimonas asaccharolytica</name>
    <dbReference type="NCBI Taxonomy" id="2735899"/>
    <lineage>
        <taxon>Bacteria</taxon>
        <taxon>Pseudomonadati</taxon>
        <taxon>Bacteroidota</taxon>
        <taxon>Flavobacteriia</taxon>
        <taxon>Flavobacteriales</taxon>
        <taxon>Weeksellaceae</taxon>
        <taxon>Frigoriflavimonas</taxon>
    </lineage>
</organism>
<sequence>MQKNTTHLSKLDYNTLGTDFKVEAIAANLLKYYNADTSIFIKRIGLNDRPYLKDLRKMYHSNFGLDEETIIMESYRESLYDYLPEGLFHPPTLGNFNRGVENVVNEIKHQKEVENNARNFFQPFELEVFNTEVTTLLKESEYSIADPSNILIDTLAEIWPLINEVDEKNAKILIYILPFLHEIKGNVKMIEDFIGAFLDLPVSITFEPNTIDSYDDIDNSTVLGNAKLGITLIPNGKHMDGERNWKINIGPVPYADIYKFIPGHAFRKLLLKIYDYLFPISVKIFEEFITEKNNHSFQLNKTENTSRLNYSTFI</sequence>
<name>A0A8J8K6K2_9FLAO</name>
<dbReference type="EMBL" id="JABSNO010000029">
    <property type="protein sequence ID" value="NRS93840.1"/>
    <property type="molecule type" value="Genomic_DNA"/>
</dbReference>
<evidence type="ECO:0000313" key="2">
    <source>
        <dbReference type="Proteomes" id="UP000610746"/>
    </source>
</evidence>
<dbReference type="Proteomes" id="UP000610746">
    <property type="component" value="Unassembled WGS sequence"/>
</dbReference>
<dbReference type="AlphaFoldDB" id="A0A8J8K6K2"/>